<dbReference type="AlphaFoldDB" id="A0AAV4LAT6"/>
<evidence type="ECO:0000313" key="1">
    <source>
        <dbReference type="EMBL" id="GIM44758.1"/>
    </source>
</evidence>
<protein>
    <recommendedName>
        <fullName evidence="3">Sporulation protein YqfC</fullName>
    </recommendedName>
</protein>
<accession>A0AAV4LAT6</accession>
<dbReference type="Gene3D" id="2.60.40.2000">
    <property type="match status" value="1"/>
</dbReference>
<evidence type="ECO:0008006" key="3">
    <source>
        <dbReference type="Google" id="ProtNLM"/>
    </source>
</evidence>
<reference evidence="1" key="1">
    <citation type="journal article" date="2023" name="Int. J. Syst. Evol. Microbiol.">
        <title>Collibacillus ludicampi gen. nov., sp. nov., a new soil bacterium of the family Alicyclobacillaceae.</title>
        <authorList>
            <person name="Jojima T."/>
            <person name="Ioku Y."/>
            <person name="Fukuta Y."/>
            <person name="Shirasaka N."/>
            <person name="Matsumura Y."/>
            <person name="Mori M."/>
        </authorList>
    </citation>
    <scope>NUCLEOTIDE SEQUENCE</scope>
    <source>
        <strain evidence="1">TP075</strain>
    </source>
</reference>
<evidence type="ECO:0000313" key="2">
    <source>
        <dbReference type="Proteomes" id="UP001057291"/>
    </source>
</evidence>
<dbReference type="NCBIfam" id="TIGR02856">
    <property type="entry name" value="spore_yqfC"/>
    <property type="match status" value="1"/>
</dbReference>
<proteinExistence type="predicted"/>
<dbReference type="Pfam" id="PF07873">
    <property type="entry name" value="YabP"/>
    <property type="match status" value="1"/>
</dbReference>
<gene>
    <name evidence="1" type="primary">yqfC</name>
    <name evidence="1" type="ORF">DNHGIG_03070</name>
</gene>
<name>A0AAV4LAT6_9BACL</name>
<dbReference type="InterPro" id="IPR022476">
    <property type="entry name" value="Spore_YabP/YqfC"/>
</dbReference>
<dbReference type="InterPro" id="IPR038705">
    <property type="entry name" value="YabP_sf"/>
</dbReference>
<comment type="caution">
    <text evidence="1">The sequence shown here is derived from an EMBL/GenBank/DDBJ whole genome shotgun (WGS) entry which is preliminary data.</text>
</comment>
<dbReference type="RefSeq" id="WP_282198017.1">
    <property type="nucleotide sequence ID" value="NZ_BOQE01000001.1"/>
</dbReference>
<keyword evidence="2" id="KW-1185">Reference proteome</keyword>
<dbReference type="Proteomes" id="UP001057291">
    <property type="component" value="Unassembled WGS sequence"/>
</dbReference>
<sequence length="93" mass="10601">MRTSLSRRLRQAVANLMEIPKDAILDLPRITIIGGLQLYVENHKGIVEFTDHRLRLALNQGEMIILGKHLVVKSIFSKEILIEGEIDGIQYVH</sequence>
<organism evidence="1 2">
    <name type="scientific">Collibacillus ludicampi</name>
    <dbReference type="NCBI Taxonomy" id="2771369"/>
    <lineage>
        <taxon>Bacteria</taxon>
        <taxon>Bacillati</taxon>
        <taxon>Bacillota</taxon>
        <taxon>Bacilli</taxon>
        <taxon>Bacillales</taxon>
        <taxon>Alicyclobacillaceae</taxon>
        <taxon>Collibacillus</taxon>
    </lineage>
</organism>
<dbReference type="EMBL" id="BOQE01000001">
    <property type="protein sequence ID" value="GIM44758.1"/>
    <property type="molecule type" value="Genomic_DNA"/>
</dbReference>
<dbReference type="InterPro" id="IPR022477">
    <property type="entry name" value="Spore_YqfC"/>
</dbReference>